<dbReference type="PaxDb" id="2850-Phatr47898"/>
<dbReference type="GeneID" id="7203164"/>
<reference evidence="2" key="2">
    <citation type="submission" date="2008-08" db="EMBL/GenBank/DDBJ databases">
        <authorList>
            <consortium name="Diatom Consortium"/>
            <person name="Grigoriev I."/>
            <person name="Grimwood J."/>
            <person name="Kuo A."/>
            <person name="Otillar R.P."/>
            <person name="Salamov A."/>
            <person name="Detter J.C."/>
            <person name="Lindquist E."/>
            <person name="Shapiro H."/>
            <person name="Lucas S."/>
            <person name="Glavina del Rio T."/>
            <person name="Pitluck S."/>
            <person name="Rokhsar D."/>
            <person name="Bowler C."/>
        </authorList>
    </citation>
    <scope>GENOME REANNOTATION</scope>
    <source>
        <strain evidence="2">CCAP 1055/1</strain>
    </source>
</reference>
<dbReference type="RefSeq" id="XP_002182213.1">
    <property type="nucleotide sequence ID" value="XM_002182177.1"/>
</dbReference>
<dbReference type="InParanoid" id="B7G5A7"/>
<reference evidence="1 2" key="1">
    <citation type="journal article" date="2008" name="Nature">
        <title>The Phaeodactylum genome reveals the evolutionary history of diatom genomes.</title>
        <authorList>
            <person name="Bowler C."/>
            <person name="Allen A.E."/>
            <person name="Badger J.H."/>
            <person name="Grimwood J."/>
            <person name="Jabbari K."/>
            <person name="Kuo A."/>
            <person name="Maheswari U."/>
            <person name="Martens C."/>
            <person name="Maumus F."/>
            <person name="Otillar R.P."/>
            <person name="Rayko E."/>
            <person name="Salamov A."/>
            <person name="Vandepoele K."/>
            <person name="Beszteri B."/>
            <person name="Gruber A."/>
            <person name="Heijde M."/>
            <person name="Katinka M."/>
            <person name="Mock T."/>
            <person name="Valentin K."/>
            <person name="Verret F."/>
            <person name="Berges J.A."/>
            <person name="Brownlee C."/>
            <person name="Cadoret J.P."/>
            <person name="Chiovitti A."/>
            <person name="Choi C.J."/>
            <person name="Coesel S."/>
            <person name="De Martino A."/>
            <person name="Detter J.C."/>
            <person name="Durkin C."/>
            <person name="Falciatore A."/>
            <person name="Fournet J."/>
            <person name="Haruta M."/>
            <person name="Huysman M.J."/>
            <person name="Jenkins B.D."/>
            <person name="Jiroutova K."/>
            <person name="Jorgensen R.E."/>
            <person name="Joubert Y."/>
            <person name="Kaplan A."/>
            <person name="Kroger N."/>
            <person name="Kroth P.G."/>
            <person name="La Roche J."/>
            <person name="Lindquist E."/>
            <person name="Lommer M."/>
            <person name="Martin-Jezequel V."/>
            <person name="Lopez P.J."/>
            <person name="Lucas S."/>
            <person name="Mangogna M."/>
            <person name="McGinnis K."/>
            <person name="Medlin L.K."/>
            <person name="Montsant A."/>
            <person name="Oudot-Le Secq M.P."/>
            <person name="Napoli C."/>
            <person name="Obornik M."/>
            <person name="Parker M.S."/>
            <person name="Petit J.L."/>
            <person name="Porcel B.M."/>
            <person name="Poulsen N."/>
            <person name="Robison M."/>
            <person name="Rychlewski L."/>
            <person name="Rynearson T.A."/>
            <person name="Schmutz J."/>
            <person name="Shapiro H."/>
            <person name="Siaut M."/>
            <person name="Stanley M."/>
            <person name="Sussman M.R."/>
            <person name="Taylor A.R."/>
            <person name="Vardi A."/>
            <person name="von Dassow P."/>
            <person name="Vyverman W."/>
            <person name="Willis A."/>
            <person name="Wyrwicz L.S."/>
            <person name="Rokhsar D.S."/>
            <person name="Weissenbach J."/>
            <person name="Armbrust E.V."/>
            <person name="Green B.R."/>
            <person name="Van de Peer Y."/>
            <person name="Grigoriev I.V."/>
        </authorList>
    </citation>
    <scope>NUCLEOTIDE SEQUENCE [LARGE SCALE GENOMIC DNA]</scope>
    <source>
        <strain evidence="1 2">CCAP 1055/1</strain>
    </source>
</reference>
<proteinExistence type="predicted"/>
<dbReference type="Proteomes" id="UP000000759">
    <property type="component" value="Chromosome 15"/>
</dbReference>
<gene>
    <name evidence="1" type="ORF">PHATRDRAFT_47898</name>
</gene>
<organism evidence="1 2">
    <name type="scientific">Phaeodactylum tricornutum (strain CCAP 1055/1)</name>
    <dbReference type="NCBI Taxonomy" id="556484"/>
    <lineage>
        <taxon>Eukaryota</taxon>
        <taxon>Sar</taxon>
        <taxon>Stramenopiles</taxon>
        <taxon>Ochrophyta</taxon>
        <taxon>Bacillariophyta</taxon>
        <taxon>Bacillariophyceae</taxon>
        <taxon>Bacillariophycidae</taxon>
        <taxon>Naviculales</taxon>
        <taxon>Phaeodactylaceae</taxon>
        <taxon>Phaeodactylum</taxon>
    </lineage>
</organism>
<dbReference type="HOGENOM" id="CLU_1535454_0_0_1"/>
<evidence type="ECO:0000313" key="2">
    <source>
        <dbReference type="Proteomes" id="UP000000759"/>
    </source>
</evidence>
<protein>
    <submittedName>
        <fullName evidence="1">Uncharacterized protein</fullName>
    </submittedName>
</protein>
<keyword evidence="2" id="KW-1185">Reference proteome</keyword>
<evidence type="ECO:0000313" key="1">
    <source>
        <dbReference type="EMBL" id="EEC46114.1"/>
    </source>
</evidence>
<dbReference type="OrthoDB" id="10554205at2759"/>
<sequence>MNRLFCYTIGLQVPTLASRRQLVMQERLSFKTEQKDEILAICDSPVYGNFPKVKSLSTMSADDDTASTVSSFDDSLSGYSVTFADEIVTAVFVRPATTREEKRELFYSDIDYRRFRYESYCNREIKDTVVKFAPSVVSNIHVYPCAEEKELLFYSATDLQRFLDEFVSHLRETSL</sequence>
<dbReference type="EMBL" id="CM000617">
    <property type="protein sequence ID" value="EEC46114.1"/>
    <property type="molecule type" value="Genomic_DNA"/>
</dbReference>
<accession>B7G5A7</accession>
<dbReference type="AlphaFoldDB" id="B7G5A7"/>
<name>B7G5A7_PHATC</name>
<dbReference type="KEGG" id="pti:PHATRDRAFT_47898"/>